<keyword evidence="3" id="KW-1185">Reference proteome</keyword>
<proteinExistence type="predicted"/>
<evidence type="ECO:0000256" key="1">
    <source>
        <dbReference type="SAM" id="MobiDB-lite"/>
    </source>
</evidence>
<dbReference type="AlphaFoldDB" id="A0A9N8KZF1"/>
<dbReference type="EMBL" id="LR824006">
    <property type="protein sequence ID" value="CAD0195841.1"/>
    <property type="molecule type" value="Genomic_DNA"/>
</dbReference>
<name>A0A9N8KZF1_CHRIL</name>
<dbReference type="Proteomes" id="UP001154114">
    <property type="component" value="Chromosome 3"/>
</dbReference>
<reference evidence="2" key="1">
    <citation type="submission" date="2021-12" db="EMBL/GenBank/DDBJ databases">
        <authorList>
            <person name="King R."/>
        </authorList>
    </citation>
    <scope>NUCLEOTIDE SEQUENCE</scope>
</reference>
<sequence>MPAFRYPLAHRQRLGDPNASDCGKWQPVVAGFVRSHSPMGRQSDTTVPSTVTISETAGGASGGARSAAGCDRPWHRLPSRPGELTPYFKYSSALENSRVE</sequence>
<accession>A0A9N8KZF1</accession>
<organism evidence="2 3">
    <name type="scientific">Chrysodeixis includens</name>
    <name type="common">Soybean looper</name>
    <name type="synonym">Pseudoplusia includens</name>
    <dbReference type="NCBI Taxonomy" id="689277"/>
    <lineage>
        <taxon>Eukaryota</taxon>
        <taxon>Metazoa</taxon>
        <taxon>Ecdysozoa</taxon>
        <taxon>Arthropoda</taxon>
        <taxon>Hexapoda</taxon>
        <taxon>Insecta</taxon>
        <taxon>Pterygota</taxon>
        <taxon>Neoptera</taxon>
        <taxon>Endopterygota</taxon>
        <taxon>Lepidoptera</taxon>
        <taxon>Glossata</taxon>
        <taxon>Ditrysia</taxon>
        <taxon>Noctuoidea</taxon>
        <taxon>Noctuidae</taxon>
        <taxon>Plusiinae</taxon>
        <taxon>Chrysodeixis</taxon>
    </lineage>
</organism>
<protein>
    <submittedName>
        <fullName evidence="2">Uncharacterized protein</fullName>
    </submittedName>
</protein>
<evidence type="ECO:0000313" key="2">
    <source>
        <dbReference type="EMBL" id="CAD0195841.1"/>
    </source>
</evidence>
<feature type="region of interest" description="Disordered" evidence="1">
    <location>
        <begin position="54"/>
        <end position="83"/>
    </location>
</feature>
<evidence type="ECO:0000313" key="3">
    <source>
        <dbReference type="Proteomes" id="UP001154114"/>
    </source>
</evidence>
<gene>
    <name evidence="2" type="ORF">CINC_LOCUS9792</name>
</gene>